<keyword evidence="4" id="KW-1185">Reference proteome</keyword>
<comment type="caution">
    <text evidence="3">The sequence shown here is derived from an EMBL/GenBank/DDBJ whole genome shotgun (WGS) entry which is preliminary data.</text>
</comment>
<feature type="domain" description="J" evidence="2">
    <location>
        <begin position="10"/>
        <end position="80"/>
    </location>
</feature>
<accession>A0A6G0WN26</accession>
<dbReference type="InterPro" id="IPR001623">
    <property type="entry name" value="DnaJ_domain"/>
</dbReference>
<dbReference type="InterPro" id="IPR018253">
    <property type="entry name" value="DnaJ_domain_CS"/>
</dbReference>
<gene>
    <name evidence="3" type="ORF">Ae201684_013669</name>
</gene>
<dbReference type="InterPro" id="IPR036869">
    <property type="entry name" value="J_dom_sf"/>
</dbReference>
<dbReference type="Proteomes" id="UP000481153">
    <property type="component" value="Unassembled WGS sequence"/>
</dbReference>
<dbReference type="AlphaFoldDB" id="A0A6G0WN26"/>
<dbReference type="GO" id="GO:0051082">
    <property type="term" value="F:unfolded protein binding"/>
    <property type="evidence" value="ECO:0007669"/>
    <property type="project" value="TreeGrafter"/>
</dbReference>
<feature type="transmembrane region" description="Helical" evidence="1">
    <location>
        <begin position="122"/>
        <end position="141"/>
    </location>
</feature>
<dbReference type="Pfam" id="PF00226">
    <property type="entry name" value="DnaJ"/>
    <property type="match status" value="1"/>
</dbReference>
<dbReference type="VEuPathDB" id="FungiDB:AeMF1_003923"/>
<evidence type="ECO:0000313" key="3">
    <source>
        <dbReference type="EMBL" id="KAF0728712.1"/>
    </source>
</evidence>
<dbReference type="PRINTS" id="PR00625">
    <property type="entry name" value="JDOMAIN"/>
</dbReference>
<dbReference type="GO" id="GO:0044183">
    <property type="term" value="F:protein folding chaperone"/>
    <property type="evidence" value="ECO:0007669"/>
    <property type="project" value="TreeGrafter"/>
</dbReference>
<keyword evidence="1" id="KW-1133">Transmembrane helix</keyword>
<keyword evidence="1" id="KW-0812">Transmembrane</keyword>
<feature type="transmembrane region" description="Helical" evidence="1">
    <location>
        <begin position="153"/>
        <end position="175"/>
    </location>
</feature>
<dbReference type="GO" id="GO:0005737">
    <property type="term" value="C:cytoplasm"/>
    <property type="evidence" value="ECO:0007669"/>
    <property type="project" value="TreeGrafter"/>
</dbReference>
<dbReference type="PANTHER" id="PTHR43948">
    <property type="entry name" value="DNAJ HOMOLOG SUBFAMILY B"/>
    <property type="match status" value="1"/>
</dbReference>
<protein>
    <recommendedName>
        <fullName evidence="2">J domain-containing protein</fullName>
    </recommendedName>
</protein>
<sequence>MSTVTAKTRCYYDVLKIPRTASQTEIVKAYRKLALKHHPDKLQNQSNVDLQAATEYFQTIVKAYDVLSDNEKRADYDIHGPKLKPSYDLDIKASLSKLTPLLASAFVGLLGGISLTQVLDTGLVLLLEVFLTAMFGAAACLPTKETPKPLMSISDFVVVGGMGLGVGNLVGYVGLQTTVYMARLIGLL</sequence>
<name>A0A6G0WN26_9STRA</name>
<evidence type="ECO:0000259" key="2">
    <source>
        <dbReference type="PROSITE" id="PS50076"/>
    </source>
</evidence>
<keyword evidence="1" id="KW-0472">Membrane</keyword>
<reference evidence="3 4" key="1">
    <citation type="submission" date="2019-07" db="EMBL/GenBank/DDBJ databases">
        <title>Genomics analysis of Aphanomyces spp. identifies a new class of oomycete effector associated with host adaptation.</title>
        <authorList>
            <person name="Gaulin E."/>
        </authorList>
    </citation>
    <scope>NUCLEOTIDE SEQUENCE [LARGE SCALE GENOMIC DNA]</scope>
    <source>
        <strain evidence="3 4">ATCC 201684</strain>
    </source>
</reference>
<dbReference type="PROSITE" id="PS00636">
    <property type="entry name" value="DNAJ_1"/>
    <property type="match status" value="1"/>
</dbReference>
<dbReference type="EMBL" id="VJMJ01000175">
    <property type="protein sequence ID" value="KAF0728712.1"/>
    <property type="molecule type" value="Genomic_DNA"/>
</dbReference>
<dbReference type="SUPFAM" id="SSF46565">
    <property type="entry name" value="Chaperone J-domain"/>
    <property type="match status" value="1"/>
</dbReference>
<dbReference type="SMART" id="SM00271">
    <property type="entry name" value="DnaJ"/>
    <property type="match status" value="1"/>
</dbReference>
<evidence type="ECO:0000256" key="1">
    <source>
        <dbReference type="SAM" id="Phobius"/>
    </source>
</evidence>
<dbReference type="Gene3D" id="1.10.287.110">
    <property type="entry name" value="DnaJ domain"/>
    <property type="match status" value="1"/>
</dbReference>
<evidence type="ECO:0000313" key="4">
    <source>
        <dbReference type="Proteomes" id="UP000481153"/>
    </source>
</evidence>
<organism evidence="3 4">
    <name type="scientific">Aphanomyces euteiches</name>
    <dbReference type="NCBI Taxonomy" id="100861"/>
    <lineage>
        <taxon>Eukaryota</taxon>
        <taxon>Sar</taxon>
        <taxon>Stramenopiles</taxon>
        <taxon>Oomycota</taxon>
        <taxon>Saprolegniomycetes</taxon>
        <taxon>Saprolegniales</taxon>
        <taxon>Verrucalvaceae</taxon>
        <taxon>Aphanomyces</taxon>
    </lineage>
</organism>
<dbReference type="CDD" id="cd06257">
    <property type="entry name" value="DnaJ"/>
    <property type="match status" value="1"/>
</dbReference>
<dbReference type="PANTHER" id="PTHR43948:SF10">
    <property type="entry name" value="MRJ, ISOFORM E"/>
    <property type="match status" value="1"/>
</dbReference>
<proteinExistence type="predicted"/>
<dbReference type="GO" id="GO:0005634">
    <property type="term" value="C:nucleus"/>
    <property type="evidence" value="ECO:0007669"/>
    <property type="project" value="TreeGrafter"/>
</dbReference>
<dbReference type="GO" id="GO:0051087">
    <property type="term" value="F:protein-folding chaperone binding"/>
    <property type="evidence" value="ECO:0007669"/>
    <property type="project" value="TreeGrafter"/>
</dbReference>
<dbReference type="PROSITE" id="PS50076">
    <property type="entry name" value="DNAJ_2"/>
    <property type="match status" value="1"/>
</dbReference>